<comment type="caution">
    <text evidence="2">The sequence shown here is derived from an EMBL/GenBank/DDBJ whole genome shotgun (WGS) entry which is preliminary data.</text>
</comment>
<evidence type="ECO:0000313" key="2">
    <source>
        <dbReference type="EMBL" id="KAK8876591.1"/>
    </source>
</evidence>
<dbReference type="Proteomes" id="UP001470230">
    <property type="component" value="Unassembled WGS sequence"/>
</dbReference>
<sequence>MSYMSIEVRNFSFTNYGSIEGSLKIKSDNSFIEIAPKTGVIKANGKIEASFTFNPPAPGNYSFHITLSVEKNVEVIQPLLVTAEVLDQSILLQFEKKDLDCLDFGPLFYGTKRNLVIQIVKRSSSKRSFTIHKPLSEKLDNTGTSAASLSPKSFFRTSSVTYDQRQSSGNGSHSDENSFSISPLNGELRPKSSTDITVTLSSPSKSVIDDIICRF</sequence>
<keyword evidence="3" id="KW-1185">Reference proteome</keyword>
<organism evidence="2 3">
    <name type="scientific">Tritrichomonas musculus</name>
    <dbReference type="NCBI Taxonomy" id="1915356"/>
    <lineage>
        <taxon>Eukaryota</taxon>
        <taxon>Metamonada</taxon>
        <taxon>Parabasalia</taxon>
        <taxon>Tritrichomonadida</taxon>
        <taxon>Tritrichomonadidae</taxon>
        <taxon>Tritrichomonas</taxon>
    </lineage>
</organism>
<dbReference type="EMBL" id="JAPFFF010000012">
    <property type="protein sequence ID" value="KAK8876591.1"/>
    <property type="molecule type" value="Genomic_DNA"/>
</dbReference>
<dbReference type="InterPro" id="IPR013783">
    <property type="entry name" value="Ig-like_fold"/>
</dbReference>
<protein>
    <submittedName>
        <fullName evidence="2">Uncharacterized protein</fullName>
    </submittedName>
</protein>
<dbReference type="PANTHER" id="PTHR45912:SF3">
    <property type="entry name" value="CILIA- AND FLAGELLA-ASSOCIATED PROTEIN 47"/>
    <property type="match status" value="1"/>
</dbReference>
<accession>A0ABR2JFM7</accession>
<evidence type="ECO:0000256" key="1">
    <source>
        <dbReference type="SAM" id="MobiDB-lite"/>
    </source>
</evidence>
<gene>
    <name evidence="2" type="ORF">M9Y10_006809</name>
</gene>
<feature type="region of interest" description="Disordered" evidence="1">
    <location>
        <begin position="163"/>
        <end position="187"/>
    </location>
</feature>
<reference evidence="2 3" key="1">
    <citation type="submission" date="2024-04" db="EMBL/GenBank/DDBJ databases">
        <title>Tritrichomonas musculus Genome.</title>
        <authorList>
            <person name="Alves-Ferreira E."/>
            <person name="Grigg M."/>
            <person name="Lorenzi H."/>
            <person name="Galac M."/>
        </authorList>
    </citation>
    <scope>NUCLEOTIDE SEQUENCE [LARGE SCALE GENOMIC DNA]</scope>
    <source>
        <strain evidence="2 3">EAF2021</strain>
    </source>
</reference>
<feature type="compositionally biased region" description="Polar residues" evidence="1">
    <location>
        <begin position="163"/>
        <end position="183"/>
    </location>
</feature>
<evidence type="ECO:0000313" key="3">
    <source>
        <dbReference type="Proteomes" id="UP001470230"/>
    </source>
</evidence>
<name>A0ABR2JFM7_9EUKA</name>
<dbReference type="PANTHER" id="PTHR45912">
    <property type="entry name" value="CILIA- AND FLAGELLA-ASSOCIATED PROTEIN 47"/>
    <property type="match status" value="1"/>
</dbReference>
<proteinExistence type="predicted"/>
<dbReference type="Gene3D" id="2.60.40.10">
    <property type="entry name" value="Immunoglobulins"/>
    <property type="match status" value="2"/>
</dbReference>